<dbReference type="RefSeq" id="WP_169099406.1">
    <property type="nucleotide sequence ID" value="NZ_JABBVZ010000030.1"/>
</dbReference>
<organism evidence="8 9">
    <name type="scientific">Sulfobacillus harzensis</name>
    <dbReference type="NCBI Taxonomy" id="2729629"/>
    <lineage>
        <taxon>Bacteria</taxon>
        <taxon>Bacillati</taxon>
        <taxon>Bacillota</taxon>
        <taxon>Clostridia</taxon>
        <taxon>Eubacteriales</taxon>
        <taxon>Clostridiales Family XVII. Incertae Sedis</taxon>
        <taxon>Sulfobacillus</taxon>
    </lineage>
</organism>
<feature type="transmembrane region" description="Helical" evidence="6">
    <location>
        <begin position="99"/>
        <end position="118"/>
    </location>
</feature>
<evidence type="ECO:0000256" key="2">
    <source>
        <dbReference type="ARBA" id="ARBA00022448"/>
    </source>
</evidence>
<dbReference type="InterPro" id="IPR052524">
    <property type="entry name" value="MFS_Cyanate_Porter"/>
</dbReference>
<dbReference type="Proteomes" id="UP000533476">
    <property type="component" value="Unassembled WGS sequence"/>
</dbReference>
<dbReference type="InterPro" id="IPR020846">
    <property type="entry name" value="MFS_dom"/>
</dbReference>
<sequence>MALAEIAGFVLVWLAAFSCRTTLVSIGPLLPVFMKQLHLGGFWGGTLTAIPLLIIAVVSVPSGWIADKVGHRTALAIALGLLTLACIVPSLAGPTKGSLFLNVALSGLGVGLAQPTLAKVARGVSPRNPALPTTLYANGLVTGGLGASLLAIPLLNHLGHRWPSVFLAWGILVAITGLGWLFLKTRREPREISSLPVHNLPSSSSRPPGLYPIAMGFAAQGAVFYALVTWLPEYSVHQGWPLAQASLLVALLSLGSIVGGVMSPWLLKVGRGFRRPFLGLAVVIGVAVVGLVVLPLLDYFWAWLAGASTAIVFTLGLAAPALLSNSKAVGRDSGLLLTVGYIGAVAGPLGFGALFGATASGAMFLVAALGLSVGLAALAIPANLGAPVTEPSTAINS</sequence>
<name>A0A7Y0L5D3_9FIRM</name>
<feature type="transmembrane region" description="Helical" evidence="6">
    <location>
        <begin position="73"/>
        <end position="93"/>
    </location>
</feature>
<dbReference type="GO" id="GO:0005886">
    <property type="term" value="C:plasma membrane"/>
    <property type="evidence" value="ECO:0007669"/>
    <property type="project" value="UniProtKB-SubCell"/>
</dbReference>
<comment type="subcellular location">
    <subcellularLocation>
        <location evidence="1">Cell membrane</location>
        <topology evidence="1">Multi-pass membrane protein</topology>
    </subcellularLocation>
</comment>
<keyword evidence="5 6" id="KW-0472">Membrane</keyword>
<evidence type="ECO:0000256" key="6">
    <source>
        <dbReference type="SAM" id="Phobius"/>
    </source>
</evidence>
<feature type="domain" description="Major facilitator superfamily (MFS) profile" evidence="7">
    <location>
        <begin position="8"/>
        <end position="385"/>
    </location>
</feature>
<dbReference type="PANTHER" id="PTHR23523:SF2">
    <property type="entry name" value="2-NITROIMIDAZOLE TRANSPORTER"/>
    <property type="match status" value="1"/>
</dbReference>
<evidence type="ECO:0000313" key="8">
    <source>
        <dbReference type="EMBL" id="NMP22770.1"/>
    </source>
</evidence>
<keyword evidence="2" id="KW-0813">Transport</keyword>
<comment type="caution">
    <text evidence="8">The sequence shown here is derived from an EMBL/GenBank/DDBJ whole genome shotgun (WGS) entry which is preliminary data.</text>
</comment>
<accession>A0A7Y0L5D3</accession>
<keyword evidence="3 6" id="KW-0812">Transmembrane</keyword>
<gene>
    <name evidence="8" type="ORF">HIJ39_10450</name>
</gene>
<protein>
    <submittedName>
        <fullName evidence="8">MFS transporter</fullName>
    </submittedName>
</protein>
<dbReference type="Gene3D" id="1.20.1250.20">
    <property type="entry name" value="MFS general substrate transporter like domains"/>
    <property type="match status" value="1"/>
</dbReference>
<feature type="transmembrane region" description="Helical" evidence="6">
    <location>
        <begin position="300"/>
        <end position="323"/>
    </location>
</feature>
<feature type="transmembrane region" description="Helical" evidence="6">
    <location>
        <begin position="361"/>
        <end position="380"/>
    </location>
</feature>
<dbReference type="InterPro" id="IPR036259">
    <property type="entry name" value="MFS_trans_sf"/>
</dbReference>
<keyword evidence="4 6" id="KW-1133">Transmembrane helix</keyword>
<evidence type="ECO:0000256" key="4">
    <source>
        <dbReference type="ARBA" id="ARBA00022989"/>
    </source>
</evidence>
<evidence type="ECO:0000256" key="1">
    <source>
        <dbReference type="ARBA" id="ARBA00004651"/>
    </source>
</evidence>
<evidence type="ECO:0000256" key="5">
    <source>
        <dbReference type="ARBA" id="ARBA00023136"/>
    </source>
</evidence>
<dbReference type="SUPFAM" id="SSF103473">
    <property type="entry name" value="MFS general substrate transporter"/>
    <property type="match status" value="1"/>
</dbReference>
<feature type="transmembrane region" description="Helical" evidence="6">
    <location>
        <begin position="335"/>
        <end position="355"/>
    </location>
</feature>
<feature type="transmembrane region" description="Helical" evidence="6">
    <location>
        <begin position="164"/>
        <end position="183"/>
    </location>
</feature>
<feature type="transmembrane region" description="Helical" evidence="6">
    <location>
        <begin position="277"/>
        <end position="294"/>
    </location>
</feature>
<dbReference type="Pfam" id="PF07690">
    <property type="entry name" value="MFS_1"/>
    <property type="match status" value="1"/>
</dbReference>
<evidence type="ECO:0000259" key="7">
    <source>
        <dbReference type="PROSITE" id="PS50850"/>
    </source>
</evidence>
<dbReference type="GO" id="GO:0022857">
    <property type="term" value="F:transmembrane transporter activity"/>
    <property type="evidence" value="ECO:0007669"/>
    <property type="project" value="InterPro"/>
</dbReference>
<dbReference type="InterPro" id="IPR011701">
    <property type="entry name" value="MFS"/>
</dbReference>
<dbReference type="AlphaFoldDB" id="A0A7Y0L5D3"/>
<dbReference type="PROSITE" id="PS50850">
    <property type="entry name" value="MFS"/>
    <property type="match status" value="1"/>
</dbReference>
<feature type="transmembrane region" description="Helical" evidence="6">
    <location>
        <begin position="243"/>
        <end position="265"/>
    </location>
</feature>
<dbReference type="PANTHER" id="PTHR23523">
    <property type="match status" value="1"/>
</dbReference>
<evidence type="ECO:0000256" key="3">
    <source>
        <dbReference type="ARBA" id="ARBA00022692"/>
    </source>
</evidence>
<keyword evidence="9" id="KW-1185">Reference proteome</keyword>
<reference evidence="8 9" key="1">
    <citation type="submission" date="2020-04" db="EMBL/GenBank/DDBJ databases">
        <authorList>
            <person name="Zhang R."/>
            <person name="Schippers A."/>
        </authorList>
    </citation>
    <scope>NUCLEOTIDE SEQUENCE [LARGE SCALE GENOMIC DNA]</scope>
    <source>
        <strain evidence="8 9">DSM 109850</strain>
    </source>
</reference>
<feature type="transmembrane region" description="Helical" evidence="6">
    <location>
        <begin position="42"/>
        <end position="66"/>
    </location>
</feature>
<dbReference type="EMBL" id="JABBVZ010000030">
    <property type="protein sequence ID" value="NMP22770.1"/>
    <property type="molecule type" value="Genomic_DNA"/>
</dbReference>
<proteinExistence type="predicted"/>
<feature type="transmembrane region" description="Helical" evidence="6">
    <location>
        <begin position="210"/>
        <end position="231"/>
    </location>
</feature>
<feature type="transmembrane region" description="Helical" evidence="6">
    <location>
        <begin position="130"/>
        <end position="152"/>
    </location>
</feature>
<evidence type="ECO:0000313" key="9">
    <source>
        <dbReference type="Proteomes" id="UP000533476"/>
    </source>
</evidence>